<evidence type="ECO:0000259" key="8">
    <source>
        <dbReference type="SMART" id="SM00829"/>
    </source>
</evidence>
<dbReference type="Proteomes" id="UP001147695">
    <property type="component" value="Unassembled WGS sequence"/>
</dbReference>
<protein>
    <submittedName>
        <fullName evidence="9">Alcohol dehydrogenase</fullName>
    </submittedName>
</protein>
<accession>A0A9W9Q5Y5</accession>
<dbReference type="InterPro" id="IPR011032">
    <property type="entry name" value="GroES-like_sf"/>
</dbReference>
<dbReference type="InterPro" id="IPR013149">
    <property type="entry name" value="ADH-like_C"/>
</dbReference>
<dbReference type="SUPFAM" id="SSF51735">
    <property type="entry name" value="NAD(P)-binding Rossmann-fold domains"/>
    <property type="match status" value="1"/>
</dbReference>
<keyword evidence="6" id="KW-0520">NAD</keyword>
<evidence type="ECO:0000256" key="2">
    <source>
        <dbReference type="ARBA" id="ARBA00008072"/>
    </source>
</evidence>
<dbReference type="SUPFAM" id="SSF50129">
    <property type="entry name" value="GroES-like"/>
    <property type="match status" value="1"/>
</dbReference>
<reference evidence="9" key="2">
    <citation type="journal article" date="2023" name="IMA Fungus">
        <title>Comparative genomic study of the Penicillium genus elucidates a diverse pangenome and 15 lateral gene transfer events.</title>
        <authorList>
            <person name="Petersen C."/>
            <person name="Sorensen T."/>
            <person name="Nielsen M.R."/>
            <person name="Sondergaard T.E."/>
            <person name="Sorensen J.L."/>
            <person name="Fitzpatrick D.A."/>
            <person name="Frisvad J.C."/>
            <person name="Nielsen K.L."/>
        </authorList>
    </citation>
    <scope>NUCLEOTIDE SEQUENCE</scope>
    <source>
        <strain evidence="9">IBT 35673</strain>
    </source>
</reference>
<dbReference type="GO" id="GO:0005737">
    <property type="term" value="C:cytoplasm"/>
    <property type="evidence" value="ECO:0007669"/>
    <property type="project" value="TreeGrafter"/>
</dbReference>
<sequence length="339" mass="36309">MDLPKTYKHAVFKEAGGPLAVEQTNLTMPATGEVLVKVEACGVCFSDHIAQSYGLRGSFPIVPGHEIIGKVAAVGENVSQWHVGDRIGGPWHGGHDGTCPACQKGHFQMCDLGIINGVTKNGGYAEYCILRAEAGVRIPSHVDAAKYAPILCAGVTVFNSMRRMNVPPGSTVAIQGLGGLGHLAIQYANRFGWRVVALSRDSKKEQFVRELGAHEYIDSSKVDSAEALRKLGGAALIVATAPDPKVIPPLLKGLDILGKLLILAVPGEVAFDTRLMISRGLSIHAWPSGHAIDSEETIQFTELQGINCMVQTFPLEKANEAYEAMTKGTVRFRAVITMD</sequence>
<comment type="similarity">
    <text evidence="2 7">Belongs to the zinc-containing alcohol dehydrogenase family.</text>
</comment>
<evidence type="ECO:0000313" key="10">
    <source>
        <dbReference type="Proteomes" id="UP001147695"/>
    </source>
</evidence>
<feature type="domain" description="Enoyl reductase (ER)" evidence="8">
    <location>
        <begin position="16"/>
        <end position="336"/>
    </location>
</feature>
<dbReference type="InterPro" id="IPR036291">
    <property type="entry name" value="NAD(P)-bd_dom_sf"/>
</dbReference>
<dbReference type="Pfam" id="PF00107">
    <property type="entry name" value="ADH_zinc_N"/>
    <property type="match status" value="1"/>
</dbReference>
<reference evidence="9" key="1">
    <citation type="submission" date="2022-12" db="EMBL/GenBank/DDBJ databases">
        <authorList>
            <person name="Petersen C."/>
        </authorList>
    </citation>
    <scope>NUCLEOTIDE SEQUENCE</scope>
    <source>
        <strain evidence="9">IBT 35673</strain>
    </source>
</reference>
<keyword evidence="3 7" id="KW-0479">Metal-binding</keyword>
<evidence type="ECO:0000256" key="7">
    <source>
        <dbReference type="RuleBase" id="RU361277"/>
    </source>
</evidence>
<dbReference type="FunFam" id="3.40.50.720:FF:000039">
    <property type="entry name" value="Alcohol dehydrogenase AdhP"/>
    <property type="match status" value="1"/>
</dbReference>
<dbReference type="Gene3D" id="3.40.50.720">
    <property type="entry name" value="NAD(P)-binding Rossmann-like Domain"/>
    <property type="match status" value="1"/>
</dbReference>
<evidence type="ECO:0000313" key="9">
    <source>
        <dbReference type="EMBL" id="KAJ5327794.1"/>
    </source>
</evidence>
<evidence type="ECO:0000256" key="6">
    <source>
        <dbReference type="ARBA" id="ARBA00023027"/>
    </source>
</evidence>
<evidence type="ECO:0000256" key="5">
    <source>
        <dbReference type="ARBA" id="ARBA00023002"/>
    </source>
</evidence>
<dbReference type="PANTHER" id="PTHR42940:SF7">
    <property type="entry name" value="ALCOHOL DEHYDROGENASE-LIKE N-TERMINAL DOMAIN-CONTAINING PROTEIN"/>
    <property type="match status" value="1"/>
</dbReference>
<dbReference type="EMBL" id="JAPZBQ010000005">
    <property type="protein sequence ID" value="KAJ5327794.1"/>
    <property type="molecule type" value="Genomic_DNA"/>
</dbReference>
<keyword evidence="4 7" id="KW-0862">Zinc</keyword>
<comment type="cofactor">
    <cofactor evidence="1 7">
        <name>Zn(2+)</name>
        <dbReference type="ChEBI" id="CHEBI:29105"/>
    </cofactor>
</comment>
<dbReference type="InterPro" id="IPR013154">
    <property type="entry name" value="ADH-like_N"/>
</dbReference>
<dbReference type="GO" id="GO:0004022">
    <property type="term" value="F:alcohol dehydrogenase (NAD+) activity"/>
    <property type="evidence" value="ECO:0007669"/>
    <property type="project" value="TreeGrafter"/>
</dbReference>
<evidence type="ECO:0000256" key="3">
    <source>
        <dbReference type="ARBA" id="ARBA00022723"/>
    </source>
</evidence>
<dbReference type="Gene3D" id="3.90.180.10">
    <property type="entry name" value="Medium-chain alcohol dehydrogenases, catalytic domain"/>
    <property type="match status" value="1"/>
</dbReference>
<comment type="caution">
    <text evidence="9">The sequence shown here is derived from an EMBL/GenBank/DDBJ whole genome shotgun (WGS) entry which is preliminary data.</text>
</comment>
<dbReference type="CDD" id="cd08296">
    <property type="entry name" value="CAD_like"/>
    <property type="match status" value="1"/>
</dbReference>
<proteinExistence type="inferred from homology"/>
<organism evidence="9 10">
    <name type="scientific">Penicillium brevicompactum</name>
    <dbReference type="NCBI Taxonomy" id="5074"/>
    <lineage>
        <taxon>Eukaryota</taxon>
        <taxon>Fungi</taxon>
        <taxon>Dikarya</taxon>
        <taxon>Ascomycota</taxon>
        <taxon>Pezizomycotina</taxon>
        <taxon>Eurotiomycetes</taxon>
        <taxon>Eurotiomycetidae</taxon>
        <taxon>Eurotiales</taxon>
        <taxon>Aspergillaceae</taxon>
        <taxon>Penicillium</taxon>
    </lineage>
</organism>
<dbReference type="AlphaFoldDB" id="A0A9W9Q5Y5"/>
<gene>
    <name evidence="9" type="ORF">N7452_008184</name>
</gene>
<dbReference type="InterPro" id="IPR002328">
    <property type="entry name" value="ADH_Zn_CS"/>
</dbReference>
<dbReference type="SMART" id="SM00829">
    <property type="entry name" value="PKS_ER"/>
    <property type="match status" value="1"/>
</dbReference>
<evidence type="ECO:0000256" key="1">
    <source>
        <dbReference type="ARBA" id="ARBA00001947"/>
    </source>
</evidence>
<dbReference type="PROSITE" id="PS00059">
    <property type="entry name" value="ADH_ZINC"/>
    <property type="match status" value="1"/>
</dbReference>
<dbReference type="InterPro" id="IPR020843">
    <property type="entry name" value="ER"/>
</dbReference>
<dbReference type="GO" id="GO:0008270">
    <property type="term" value="F:zinc ion binding"/>
    <property type="evidence" value="ECO:0007669"/>
    <property type="project" value="InterPro"/>
</dbReference>
<evidence type="ECO:0000256" key="4">
    <source>
        <dbReference type="ARBA" id="ARBA00022833"/>
    </source>
</evidence>
<dbReference type="Pfam" id="PF08240">
    <property type="entry name" value="ADH_N"/>
    <property type="match status" value="1"/>
</dbReference>
<name>A0A9W9Q5Y5_PENBR</name>
<dbReference type="PANTHER" id="PTHR42940">
    <property type="entry name" value="ALCOHOL DEHYDROGENASE 1-RELATED"/>
    <property type="match status" value="1"/>
</dbReference>
<keyword evidence="5" id="KW-0560">Oxidoreductase</keyword>